<sequence>MGRQGIRMVALGAAAVILGGCGSQRVETAEEASAPDIAWTLAAPIRIDGVRTAEGGRSLVVGAEVPDGPRACVRGLRGELESVERGVVRVMVTYESPSQDREAGCTGTQRVEATVELGEPLSSRRVLVNNWHVYTPVGANPPDLRPCGENGCDPTPPRCTSSSYRQAVNDTDVPQHTTWEERGCDDTWLVLDLTTRMGPVCGGPGDDCSSSGLSQRWFYRADPSGWRPVATNDHAGCAGIHKVLPEWPVRLCEALPPLDRS</sequence>
<reference evidence="2" key="1">
    <citation type="journal article" date="2019" name="Int. J. Syst. Evol. Microbiol.">
        <title>The Global Catalogue of Microorganisms (GCM) 10K type strain sequencing project: providing services to taxonomists for standard genome sequencing and annotation.</title>
        <authorList>
            <consortium name="The Broad Institute Genomics Platform"/>
            <consortium name="The Broad Institute Genome Sequencing Center for Infectious Disease"/>
            <person name="Wu L."/>
            <person name="Ma J."/>
        </authorList>
    </citation>
    <scope>NUCLEOTIDE SEQUENCE [LARGE SCALE GENOMIC DNA]</scope>
    <source>
        <strain evidence="2">JCM 16956</strain>
    </source>
</reference>
<gene>
    <name evidence="1" type="ORF">GCM10022244_30430</name>
</gene>
<evidence type="ECO:0008006" key="3">
    <source>
        <dbReference type="Google" id="ProtNLM"/>
    </source>
</evidence>
<evidence type="ECO:0000313" key="1">
    <source>
        <dbReference type="EMBL" id="GAA3919213.1"/>
    </source>
</evidence>
<protein>
    <recommendedName>
        <fullName evidence="3">Integral membrane protein</fullName>
    </recommendedName>
</protein>
<keyword evidence="2" id="KW-1185">Reference proteome</keyword>
<name>A0ABP7MB25_9ACTN</name>
<dbReference type="PROSITE" id="PS51257">
    <property type="entry name" value="PROKAR_LIPOPROTEIN"/>
    <property type="match status" value="1"/>
</dbReference>
<proteinExistence type="predicted"/>
<organism evidence="1 2">
    <name type="scientific">Streptomyces gulbargensis</name>
    <dbReference type="NCBI Taxonomy" id="364901"/>
    <lineage>
        <taxon>Bacteria</taxon>
        <taxon>Bacillati</taxon>
        <taxon>Actinomycetota</taxon>
        <taxon>Actinomycetes</taxon>
        <taxon>Kitasatosporales</taxon>
        <taxon>Streptomycetaceae</taxon>
        <taxon>Streptomyces</taxon>
    </lineage>
</organism>
<dbReference type="EMBL" id="BAABAJ010000008">
    <property type="protein sequence ID" value="GAA3919213.1"/>
    <property type="molecule type" value="Genomic_DNA"/>
</dbReference>
<evidence type="ECO:0000313" key="2">
    <source>
        <dbReference type="Proteomes" id="UP001501000"/>
    </source>
</evidence>
<comment type="caution">
    <text evidence="1">The sequence shown here is derived from an EMBL/GenBank/DDBJ whole genome shotgun (WGS) entry which is preliminary data.</text>
</comment>
<dbReference type="Proteomes" id="UP001501000">
    <property type="component" value="Unassembled WGS sequence"/>
</dbReference>
<accession>A0ABP7MB25</accession>